<sequence>MKILWLHIVRAYLSLGLFFYFKTIKVVHAENVPKNGAVLFLGNHQNALLDALLIAVKSGRFSYFLTRASVFKKKVIASILKSLLMLPVYRVRDGWSNISKNNSVFSMCANLLNKGEAITVFPEGNHSLKRRVRPLSKGFTRMVFEALQHNPELQVKMLPVGFNYSNPTRFGSSVSLNFGTPILVTSEVIKSVEESTKSLKTKVFNQLCELTTHISEANYENDIKTLNDLQVDFLQPTSVNACIASHFENCKLAKPNRFSIFKSFFKLLLIIHLFPPYLIWKFVIEPKIKEAEFIDTFRFAIAITLVPIYMVIVVVLLSMLSFKLAISWFLFVLGTALFSVKL</sequence>
<feature type="transmembrane region" description="Helical" evidence="1">
    <location>
        <begin position="322"/>
        <end position="340"/>
    </location>
</feature>
<keyword evidence="1" id="KW-0472">Membrane</keyword>
<dbReference type="EMBL" id="BAAAGF010000002">
    <property type="protein sequence ID" value="GAA0744467.1"/>
    <property type="molecule type" value="Genomic_DNA"/>
</dbReference>
<keyword evidence="1" id="KW-0812">Transmembrane</keyword>
<evidence type="ECO:0000256" key="1">
    <source>
        <dbReference type="SAM" id="Phobius"/>
    </source>
</evidence>
<dbReference type="PANTHER" id="PTHR31605:SF0">
    <property type="entry name" value="GLYCEROL-3-PHOSPHATE O-ACYLTRANSFERASE 1"/>
    <property type="match status" value="1"/>
</dbReference>
<protein>
    <recommendedName>
        <fullName evidence="2">Phospholipid/glycerol acyltransferase domain-containing protein</fullName>
    </recommendedName>
</protein>
<proteinExistence type="predicted"/>
<name>A0ABN1JQ52_9FLAO</name>
<dbReference type="InterPro" id="IPR052744">
    <property type="entry name" value="GPAT/DAPAT"/>
</dbReference>
<accession>A0ABN1JQ52</accession>
<dbReference type="Proteomes" id="UP001500736">
    <property type="component" value="Unassembled WGS sequence"/>
</dbReference>
<evidence type="ECO:0000313" key="4">
    <source>
        <dbReference type="Proteomes" id="UP001500736"/>
    </source>
</evidence>
<dbReference type="RefSeq" id="WP_343797712.1">
    <property type="nucleotide sequence ID" value="NZ_BAAAGF010000002.1"/>
</dbReference>
<evidence type="ECO:0000259" key="2">
    <source>
        <dbReference type="SMART" id="SM00563"/>
    </source>
</evidence>
<dbReference type="CDD" id="cd07992">
    <property type="entry name" value="LPLAT_AAK14816-like"/>
    <property type="match status" value="1"/>
</dbReference>
<feature type="transmembrane region" description="Helical" evidence="1">
    <location>
        <begin position="296"/>
        <end position="316"/>
    </location>
</feature>
<keyword evidence="4" id="KW-1185">Reference proteome</keyword>
<keyword evidence="1" id="KW-1133">Transmembrane helix</keyword>
<dbReference type="InterPro" id="IPR002123">
    <property type="entry name" value="Plipid/glycerol_acylTrfase"/>
</dbReference>
<organism evidence="3 4">
    <name type="scientific">Gaetbulibacter jejuensis</name>
    <dbReference type="NCBI Taxonomy" id="584607"/>
    <lineage>
        <taxon>Bacteria</taxon>
        <taxon>Pseudomonadati</taxon>
        <taxon>Bacteroidota</taxon>
        <taxon>Flavobacteriia</taxon>
        <taxon>Flavobacteriales</taxon>
        <taxon>Flavobacteriaceae</taxon>
        <taxon>Gaetbulibacter</taxon>
    </lineage>
</organism>
<feature type="transmembrane region" description="Helical" evidence="1">
    <location>
        <begin position="264"/>
        <end position="284"/>
    </location>
</feature>
<dbReference type="SMART" id="SM00563">
    <property type="entry name" value="PlsC"/>
    <property type="match status" value="1"/>
</dbReference>
<evidence type="ECO:0000313" key="3">
    <source>
        <dbReference type="EMBL" id="GAA0744467.1"/>
    </source>
</evidence>
<dbReference type="SUPFAM" id="SSF69593">
    <property type="entry name" value="Glycerol-3-phosphate (1)-acyltransferase"/>
    <property type="match status" value="1"/>
</dbReference>
<dbReference type="PANTHER" id="PTHR31605">
    <property type="entry name" value="GLYCEROL-3-PHOSPHATE O-ACYLTRANSFERASE 1"/>
    <property type="match status" value="1"/>
</dbReference>
<reference evidence="3 4" key="1">
    <citation type="journal article" date="2019" name="Int. J. Syst. Evol. Microbiol.">
        <title>The Global Catalogue of Microorganisms (GCM) 10K type strain sequencing project: providing services to taxonomists for standard genome sequencing and annotation.</title>
        <authorList>
            <consortium name="The Broad Institute Genomics Platform"/>
            <consortium name="The Broad Institute Genome Sequencing Center for Infectious Disease"/>
            <person name="Wu L."/>
            <person name="Ma J."/>
        </authorList>
    </citation>
    <scope>NUCLEOTIDE SEQUENCE [LARGE SCALE GENOMIC DNA]</scope>
    <source>
        <strain evidence="3 4">JCM 15976</strain>
    </source>
</reference>
<gene>
    <name evidence="3" type="ORF">GCM10009431_18630</name>
</gene>
<dbReference type="Pfam" id="PF01553">
    <property type="entry name" value="Acyltransferase"/>
    <property type="match status" value="1"/>
</dbReference>
<feature type="domain" description="Phospholipid/glycerol acyltransferase" evidence="2">
    <location>
        <begin position="38"/>
        <end position="165"/>
    </location>
</feature>
<comment type="caution">
    <text evidence="3">The sequence shown here is derived from an EMBL/GenBank/DDBJ whole genome shotgun (WGS) entry which is preliminary data.</text>
</comment>